<gene>
    <name evidence="1" type="ORF">J2Y00_004613</name>
</gene>
<evidence type="ECO:0000313" key="1">
    <source>
        <dbReference type="EMBL" id="MDR6220982.1"/>
    </source>
</evidence>
<accession>A0AAE3XI44</accession>
<organism evidence="1 2">
    <name type="scientific">Deinococcus soli</name>
    <name type="common">ex Cha et al. 2016</name>
    <dbReference type="NCBI Taxonomy" id="1309411"/>
    <lineage>
        <taxon>Bacteria</taxon>
        <taxon>Thermotogati</taxon>
        <taxon>Deinococcota</taxon>
        <taxon>Deinococci</taxon>
        <taxon>Deinococcales</taxon>
        <taxon>Deinococcaceae</taxon>
        <taxon>Deinococcus</taxon>
    </lineage>
</organism>
<proteinExistence type="predicted"/>
<dbReference type="RefSeq" id="WP_309858432.1">
    <property type="nucleotide sequence ID" value="NZ_JAVDQJ010000019.1"/>
</dbReference>
<sequence length="277" mass="29899">MIGPDWPADWAARPRYLPWQARPRRNGRTGKCPVGADGRPCDPLEPRGWRSWTDALACVTRGEAEGVGLVVTPALRLTVLDLDDCVTPAGLTPAAQAVIEEFAGAYVESSPSGRGLHILVRGACPAGWRRRPGLDVITTGFVTVTGRAWPGGAPVTRPDQQARLADWHARHAPVSTAHPASGRAQPSRAPAGDWFRRAGQARNGARFQALWAGELAGSPSASEADLRLTLMLLYWQPQLSDAELGALLLSSGRARDKLSDPHYLQRTVATARRYRAV</sequence>
<dbReference type="Proteomes" id="UP001185331">
    <property type="component" value="Unassembled WGS sequence"/>
</dbReference>
<dbReference type="AlphaFoldDB" id="A0AAE3XI44"/>
<protein>
    <submittedName>
        <fullName evidence="1">DNA primase/helicase</fullName>
    </submittedName>
</protein>
<name>A0AAE3XI44_9DEIO</name>
<reference evidence="1" key="1">
    <citation type="submission" date="2023-07" db="EMBL/GenBank/DDBJ databases">
        <title>Sorghum-associated microbial communities from plants grown in Nebraska, USA.</title>
        <authorList>
            <person name="Schachtman D."/>
        </authorList>
    </citation>
    <scope>NUCLEOTIDE SEQUENCE</scope>
    <source>
        <strain evidence="1">BE330</strain>
    </source>
</reference>
<comment type="caution">
    <text evidence="1">The sequence shown here is derived from an EMBL/GenBank/DDBJ whole genome shotgun (WGS) entry which is preliminary data.</text>
</comment>
<dbReference type="EMBL" id="JAVDQK010000020">
    <property type="protein sequence ID" value="MDR6220982.1"/>
    <property type="molecule type" value="Genomic_DNA"/>
</dbReference>
<evidence type="ECO:0000313" key="2">
    <source>
        <dbReference type="Proteomes" id="UP001185331"/>
    </source>
</evidence>